<evidence type="ECO:0000313" key="1">
    <source>
        <dbReference type="EMBL" id="ORX33339.1"/>
    </source>
</evidence>
<reference evidence="1 2" key="1">
    <citation type="submission" date="2017-03" db="EMBL/GenBank/DDBJ databases">
        <title>Widespread Adenine N6-methylation of Active Genes in Fungi.</title>
        <authorList>
            <consortium name="DOE Joint Genome Institute"/>
            <person name="Mondo S.J."/>
            <person name="Dannebaum R.O."/>
            <person name="Kuo R.C."/>
            <person name="Louie K.B."/>
            <person name="Bewick A.J."/>
            <person name="Labutti K."/>
            <person name="Haridas S."/>
            <person name="Kuo A."/>
            <person name="Salamov A."/>
            <person name="Ahrendt S.R."/>
            <person name="Lau R."/>
            <person name="Bowen B.P."/>
            <person name="Lipzen A."/>
            <person name="Sullivan W."/>
            <person name="Andreopoulos W.B."/>
            <person name="Clum A."/>
            <person name="Lindquist E."/>
            <person name="Daum C."/>
            <person name="Northen T.R."/>
            <person name="Ramamoorthy G."/>
            <person name="Schmitz R.J."/>
            <person name="Gryganskyi A."/>
            <person name="Culley D."/>
            <person name="Magnuson J."/>
            <person name="James T.Y."/>
            <person name="O'Malley M.A."/>
            <person name="Stajich J.E."/>
            <person name="Spatafora J.W."/>
            <person name="Visel A."/>
            <person name="Grigoriev I.V."/>
        </authorList>
    </citation>
    <scope>NUCLEOTIDE SEQUENCE [LARGE SCALE GENOMIC DNA]</scope>
    <source>
        <strain evidence="1 2">NRRL Y-17943</strain>
    </source>
</reference>
<comment type="caution">
    <text evidence="1">The sequence shown here is derived from an EMBL/GenBank/DDBJ whole genome shotgun (WGS) entry which is preliminary data.</text>
</comment>
<protein>
    <submittedName>
        <fullName evidence="1">Uncharacterized protein</fullName>
    </submittedName>
</protein>
<dbReference type="AlphaFoldDB" id="A0A1Y1U5N1"/>
<organism evidence="1 2">
    <name type="scientific">Kockovaella imperatae</name>
    <dbReference type="NCBI Taxonomy" id="4999"/>
    <lineage>
        <taxon>Eukaryota</taxon>
        <taxon>Fungi</taxon>
        <taxon>Dikarya</taxon>
        <taxon>Basidiomycota</taxon>
        <taxon>Agaricomycotina</taxon>
        <taxon>Tremellomycetes</taxon>
        <taxon>Tremellales</taxon>
        <taxon>Cuniculitremaceae</taxon>
        <taxon>Kockovaella</taxon>
    </lineage>
</organism>
<sequence>MGTEDEIPHPWSPLESRALQWIVTCTDHPIAHERPSLPSHGKPTPESTLFPQLVQVEAIAPSTLFDSSPPVRQNLGMDWNDLRAEEDPQLCQLVLVPHATHPWILSPSSYPPDLQAYYTMNPRSNTATIERILSRVLKENGRLHVQLTRLPAHRNILIPSTIPTPERPSYWAIRVSCLISQQTQDTIWNSVHDALDSGCKVSVKGNRRTDAQFQPFHAGVLFRSSQLNQPWVTNDLLQKRGPASAQQVRRQKMLHVLRSVDKLANGPVQRVLNHIDRLTWRRHHAISTQFRQGL</sequence>
<name>A0A1Y1U5N1_9TREE</name>
<gene>
    <name evidence="1" type="ORF">BD324DRAFT_654235</name>
</gene>
<evidence type="ECO:0000313" key="2">
    <source>
        <dbReference type="Proteomes" id="UP000193218"/>
    </source>
</evidence>
<proteinExistence type="predicted"/>
<dbReference type="RefSeq" id="XP_021867688.1">
    <property type="nucleotide sequence ID" value="XM_022018771.1"/>
</dbReference>
<dbReference type="Proteomes" id="UP000193218">
    <property type="component" value="Unassembled WGS sequence"/>
</dbReference>
<keyword evidence="2" id="KW-1185">Reference proteome</keyword>
<dbReference type="GeneID" id="33560580"/>
<dbReference type="EMBL" id="NBSH01000025">
    <property type="protein sequence ID" value="ORX33339.1"/>
    <property type="molecule type" value="Genomic_DNA"/>
</dbReference>
<accession>A0A1Y1U5N1</accession>
<dbReference type="InParanoid" id="A0A1Y1U5N1"/>